<evidence type="ECO:0000256" key="1">
    <source>
        <dbReference type="SAM" id="Phobius"/>
    </source>
</evidence>
<keyword evidence="1" id="KW-1133">Transmembrane helix</keyword>
<feature type="transmembrane region" description="Helical" evidence="1">
    <location>
        <begin position="72"/>
        <end position="93"/>
    </location>
</feature>
<evidence type="ECO:0000313" key="3">
    <source>
        <dbReference type="Proteomes" id="UP000321820"/>
    </source>
</evidence>
<keyword evidence="3" id="KW-1185">Reference proteome</keyword>
<feature type="transmembrane region" description="Helical" evidence="1">
    <location>
        <begin position="47"/>
        <end position="65"/>
    </location>
</feature>
<reference evidence="2 3" key="1">
    <citation type="submission" date="2019-08" db="EMBL/GenBank/DDBJ databases">
        <title>Complete genome sequence of Terriglobus albidus strain ORNL.</title>
        <authorList>
            <person name="Podar M."/>
        </authorList>
    </citation>
    <scope>NUCLEOTIDE SEQUENCE [LARGE SCALE GENOMIC DNA]</scope>
    <source>
        <strain evidence="2 3">ORNL</strain>
    </source>
</reference>
<proteinExistence type="predicted"/>
<sequence length="103" mass="11636">MKFTLIAIGEMLLLFAAALVGFVMHPFNVEKVLHTENGVVRAMVYDWIIAAAIAWFVLLVIEFGIRRNRDAWLRPTLCFVAVVTLGLISHLGLKSTEVSLYRF</sequence>
<gene>
    <name evidence="2" type="ORF">FTW19_01625</name>
</gene>
<dbReference type="KEGG" id="talb:FTW19_01625"/>
<protein>
    <submittedName>
        <fullName evidence="2">Uncharacterized protein</fullName>
    </submittedName>
</protein>
<evidence type="ECO:0000313" key="2">
    <source>
        <dbReference type="EMBL" id="QEE26815.1"/>
    </source>
</evidence>
<organism evidence="2 3">
    <name type="scientific">Terriglobus albidus</name>
    <dbReference type="NCBI Taxonomy" id="1592106"/>
    <lineage>
        <taxon>Bacteria</taxon>
        <taxon>Pseudomonadati</taxon>
        <taxon>Acidobacteriota</taxon>
        <taxon>Terriglobia</taxon>
        <taxon>Terriglobales</taxon>
        <taxon>Acidobacteriaceae</taxon>
        <taxon>Terriglobus</taxon>
    </lineage>
</organism>
<dbReference type="AlphaFoldDB" id="A0A5B9E6U6"/>
<dbReference type="Proteomes" id="UP000321820">
    <property type="component" value="Chromosome"/>
</dbReference>
<dbReference type="RefSeq" id="WP_147645957.1">
    <property type="nucleotide sequence ID" value="NZ_CP042806.1"/>
</dbReference>
<name>A0A5B9E6U6_9BACT</name>
<dbReference type="EMBL" id="CP042806">
    <property type="protein sequence ID" value="QEE26815.1"/>
    <property type="molecule type" value="Genomic_DNA"/>
</dbReference>
<accession>A0A5B9E6U6</accession>
<keyword evidence="1" id="KW-0472">Membrane</keyword>
<keyword evidence="1" id="KW-0812">Transmembrane</keyword>